<reference evidence="1" key="1">
    <citation type="submission" date="2025-08" db="UniProtKB">
        <authorList>
            <consortium name="Ensembl"/>
        </authorList>
    </citation>
    <scope>IDENTIFICATION</scope>
</reference>
<dbReference type="Proteomes" id="UP000694380">
    <property type="component" value="Unplaced"/>
</dbReference>
<dbReference type="InterPro" id="IPR007914">
    <property type="entry name" value="UPF0193"/>
</dbReference>
<accession>A0A8C3IEX0</accession>
<keyword evidence="2" id="KW-1185">Reference proteome</keyword>
<dbReference type="KEGG" id="cpic:101940301"/>
<dbReference type="OrthoDB" id="189770at2759"/>
<dbReference type="AlphaFoldDB" id="A0A8C3IEX0"/>
<dbReference type="PANTHER" id="PTHR28348:SF1">
    <property type="entry name" value="UPF0193 PROTEIN EVG1"/>
    <property type="match status" value="1"/>
</dbReference>
<dbReference type="PANTHER" id="PTHR28348">
    <property type="entry name" value="UPF0193 PROTEIN EVG1"/>
    <property type="match status" value="1"/>
</dbReference>
<dbReference type="Pfam" id="PF05250">
    <property type="entry name" value="UPF0193"/>
    <property type="match status" value="1"/>
</dbReference>
<protein>
    <submittedName>
        <fullName evidence="1">Chromosome 22 open reading frame 23</fullName>
    </submittedName>
</protein>
<organism evidence="1 2">
    <name type="scientific">Chrysemys picta bellii</name>
    <name type="common">Western painted turtle</name>
    <name type="synonym">Emys bellii</name>
    <dbReference type="NCBI Taxonomy" id="8478"/>
    <lineage>
        <taxon>Eukaryota</taxon>
        <taxon>Metazoa</taxon>
        <taxon>Chordata</taxon>
        <taxon>Craniata</taxon>
        <taxon>Vertebrata</taxon>
        <taxon>Euteleostomi</taxon>
        <taxon>Archelosauria</taxon>
        <taxon>Testudinata</taxon>
        <taxon>Testudines</taxon>
        <taxon>Cryptodira</taxon>
        <taxon>Durocryptodira</taxon>
        <taxon>Testudinoidea</taxon>
        <taxon>Emydidae</taxon>
        <taxon>Chrysemys</taxon>
    </lineage>
</organism>
<gene>
    <name evidence="1" type="primary">C22orf23</name>
</gene>
<reference evidence="1" key="2">
    <citation type="submission" date="2025-09" db="UniProtKB">
        <authorList>
            <consortium name="Ensembl"/>
        </authorList>
    </citation>
    <scope>IDENTIFICATION</scope>
</reference>
<name>A0A8C3IEX0_CHRPI</name>
<dbReference type="Ensembl" id="ENSCPBT00000038634.1">
    <property type="protein sequence ID" value="ENSCPBP00000032844.1"/>
    <property type="gene ID" value="ENSCPBG00000023033.1"/>
</dbReference>
<evidence type="ECO:0000313" key="2">
    <source>
        <dbReference type="Proteomes" id="UP000694380"/>
    </source>
</evidence>
<dbReference type="GeneTree" id="ENSGT00390000010231"/>
<proteinExistence type="predicted"/>
<evidence type="ECO:0000313" key="1">
    <source>
        <dbReference type="Ensembl" id="ENSCPBP00000032844.1"/>
    </source>
</evidence>
<sequence length="247" mass="28091">MALALHSPHLGFTMSSQDGRRAAPAVPKGTGFWHSPGTTHYGKETKELLKVMMEESKLTNFQQRHLMDCMKRGVSLPAHCNPTSSKEPQLAQPASSPPKPCLSVTLLARPHLRPAEICRAGDAYTREKFKPRATRDLEREKQRLQNILATGKDTVEQKPQQKPVRTEEEEIPEPDRFEELMNEIQERKEFLAEMEALGQSKQYRGIVLTEISQKLREMEIIDKKRSKDVKEAMAKYFPVGNKSDPNS</sequence>